<reference evidence="1 2" key="1">
    <citation type="submission" date="2015-08" db="EMBL/GenBank/DDBJ databases">
        <authorList>
            <person name="Babu N.S."/>
            <person name="Beckwith C.J."/>
            <person name="Beseler K.G."/>
            <person name="Brison A."/>
            <person name="Carone J.V."/>
            <person name="Caskin T.P."/>
            <person name="Diamond M."/>
            <person name="Durham M.E."/>
            <person name="Foxe J.M."/>
            <person name="Go M."/>
            <person name="Henderson B.A."/>
            <person name="Jones I.B."/>
            <person name="McGettigan J.A."/>
            <person name="Micheletti S.J."/>
            <person name="Nasrallah M.E."/>
            <person name="Ortiz D."/>
            <person name="Piller C.R."/>
            <person name="Privatt S.R."/>
            <person name="Schneider S.L."/>
            <person name="Sharp S."/>
            <person name="Smith T.C."/>
            <person name="Stanton J.D."/>
            <person name="Ullery H.E."/>
            <person name="Wilson R.J."/>
            <person name="Serrano M.G."/>
            <person name="Buck G."/>
            <person name="Lee V."/>
            <person name="Wang Y."/>
            <person name="Carvalho R."/>
            <person name="Voegtly L."/>
            <person name="Shi R."/>
            <person name="Duckworth R."/>
            <person name="Johnson A."/>
            <person name="Loviza R."/>
            <person name="Walstead R."/>
            <person name="Shah Z."/>
            <person name="Kiflezghi M."/>
            <person name="Wade K."/>
            <person name="Ball S.L."/>
            <person name="Bradley K.W."/>
            <person name="Asai D.J."/>
            <person name="Bowman C.A."/>
            <person name="Russell D.A."/>
            <person name="Pope W.H."/>
            <person name="Jacobs-Sera D."/>
            <person name="Hendrix R.W."/>
            <person name="Hatfull G.F."/>
        </authorList>
    </citation>
    <scope>NUCLEOTIDE SEQUENCE [LARGE SCALE GENOMIC DNA]</scope>
    <source>
        <strain evidence="1 2">DSM 27648</strain>
    </source>
</reference>
<dbReference type="Proteomes" id="UP000064967">
    <property type="component" value="Chromosome"/>
</dbReference>
<name>A0A0K1QC66_9BACT</name>
<organism evidence="1 2">
    <name type="scientific">Labilithrix luteola</name>
    <dbReference type="NCBI Taxonomy" id="1391654"/>
    <lineage>
        <taxon>Bacteria</taxon>
        <taxon>Pseudomonadati</taxon>
        <taxon>Myxococcota</taxon>
        <taxon>Polyangia</taxon>
        <taxon>Polyangiales</taxon>
        <taxon>Labilitrichaceae</taxon>
        <taxon>Labilithrix</taxon>
    </lineage>
</organism>
<gene>
    <name evidence="1" type="ORF">AKJ09_09981</name>
</gene>
<dbReference type="EMBL" id="CP012333">
    <property type="protein sequence ID" value="AKV03318.1"/>
    <property type="molecule type" value="Genomic_DNA"/>
</dbReference>
<evidence type="ECO:0000313" key="1">
    <source>
        <dbReference type="EMBL" id="AKV03318.1"/>
    </source>
</evidence>
<dbReference type="AlphaFoldDB" id="A0A0K1QC66"/>
<proteinExistence type="predicted"/>
<evidence type="ECO:0000313" key="2">
    <source>
        <dbReference type="Proteomes" id="UP000064967"/>
    </source>
</evidence>
<accession>A0A0K1QC66</accession>
<sequence>MVVSTSQAEIALMVVIASTQNSVRNDIISPRHIPQGNAR</sequence>
<dbReference type="KEGG" id="llu:AKJ09_09981"/>
<keyword evidence="2" id="KW-1185">Reference proteome</keyword>
<protein>
    <submittedName>
        <fullName evidence="1">Uncharacterized protein</fullName>
    </submittedName>
</protein>